<evidence type="ECO:0008006" key="4">
    <source>
        <dbReference type="Google" id="ProtNLM"/>
    </source>
</evidence>
<keyword evidence="1" id="KW-0732">Signal</keyword>
<reference evidence="2" key="1">
    <citation type="submission" date="2022-01" db="UniProtKB">
        <authorList>
            <consortium name="EnsemblMetazoa"/>
        </authorList>
    </citation>
    <scope>IDENTIFICATION</scope>
</reference>
<dbReference type="GeneID" id="106661044"/>
<evidence type="ECO:0000313" key="3">
    <source>
        <dbReference type="Proteomes" id="UP000494040"/>
    </source>
</evidence>
<dbReference type="RefSeq" id="XP_024083125.1">
    <property type="nucleotide sequence ID" value="XM_024227357.1"/>
</dbReference>
<dbReference type="AlphaFoldDB" id="A0A8I6SIE4"/>
<dbReference type="KEGG" id="clec:106661044"/>
<dbReference type="EnsemblMetazoa" id="XM_024227357.1">
    <property type="protein sequence ID" value="XP_024083125.1"/>
    <property type="gene ID" value="LOC106661044"/>
</dbReference>
<protein>
    <recommendedName>
        <fullName evidence="4">CPR type cuticle protein</fullName>
    </recommendedName>
</protein>
<keyword evidence="3" id="KW-1185">Reference proteome</keyword>
<accession>A0A8I6SIE4</accession>
<proteinExistence type="predicted"/>
<evidence type="ECO:0000313" key="2">
    <source>
        <dbReference type="EnsemblMetazoa" id="XP_024083125.1"/>
    </source>
</evidence>
<feature type="chain" id="PRO_5035182203" description="CPR type cuticle protein" evidence="1">
    <location>
        <begin position="16"/>
        <end position="112"/>
    </location>
</feature>
<name>A0A8I6SIE4_CIMLE</name>
<organism evidence="2 3">
    <name type="scientific">Cimex lectularius</name>
    <name type="common">Bed bug</name>
    <name type="synonym">Acanthia lectularia</name>
    <dbReference type="NCBI Taxonomy" id="79782"/>
    <lineage>
        <taxon>Eukaryota</taxon>
        <taxon>Metazoa</taxon>
        <taxon>Ecdysozoa</taxon>
        <taxon>Arthropoda</taxon>
        <taxon>Hexapoda</taxon>
        <taxon>Insecta</taxon>
        <taxon>Pterygota</taxon>
        <taxon>Neoptera</taxon>
        <taxon>Paraneoptera</taxon>
        <taxon>Hemiptera</taxon>
        <taxon>Heteroptera</taxon>
        <taxon>Panheteroptera</taxon>
        <taxon>Cimicomorpha</taxon>
        <taxon>Cimicidae</taxon>
        <taxon>Cimex</taxon>
    </lineage>
</organism>
<dbReference type="Proteomes" id="UP000494040">
    <property type="component" value="Unassembled WGS sequence"/>
</dbReference>
<feature type="signal peptide" evidence="1">
    <location>
        <begin position="1"/>
        <end position="15"/>
    </location>
</feature>
<evidence type="ECO:0000256" key="1">
    <source>
        <dbReference type="SAM" id="SignalP"/>
    </source>
</evidence>
<sequence>MNPIILFCLIGLAAAVPLEHSVAVKTEGVVGVHDASGNVVPTVVGTTPVTGSVVQYPYYQGVLRTTGVQYPVYHVGTTGVQYPVYQGVVKTTGVHYPVYHGVVPQSTVHYVY</sequence>